<keyword evidence="2" id="KW-0812">Transmembrane</keyword>
<keyword evidence="5" id="KW-0732">Signal</keyword>
<evidence type="ECO:0000256" key="2">
    <source>
        <dbReference type="ARBA" id="ARBA00022692"/>
    </source>
</evidence>
<dbReference type="SUPFAM" id="SSF74653">
    <property type="entry name" value="TolA/TonB C-terminal domain"/>
    <property type="match status" value="1"/>
</dbReference>
<keyword evidence="4" id="KW-0472">Membrane</keyword>
<dbReference type="Gene3D" id="3.30.1150.10">
    <property type="match status" value="1"/>
</dbReference>
<sequence>MFNTAIISNVATSIVGAAFCSVAALAIAVPSAHAAAPAGFQKAVEASIDNNLRLPVNTDSKGVATVAVSIDGNGSVSDVNIVQSSGHISFDREAIRTAHAVRYPATGKPRTMAMVLGFNQPATSRQVLHGKQLVDAYRTDRRQLLANKTTAQPVG</sequence>
<dbReference type="InterPro" id="IPR037682">
    <property type="entry name" value="TonB_C"/>
</dbReference>
<dbReference type="OrthoDB" id="8481221at2"/>
<reference evidence="7 8" key="1">
    <citation type="submission" date="2018-09" db="EMBL/GenBank/DDBJ databases">
        <title>Sphingomonas peninsula sp. nov., isolated from fildes peninsula, Antarctic soil.</title>
        <authorList>
            <person name="Yingchao G."/>
        </authorList>
    </citation>
    <scope>NUCLEOTIDE SEQUENCE [LARGE SCALE GENOMIC DNA]</scope>
    <source>
        <strain evidence="7 8">YZ-8</strain>
    </source>
</reference>
<protein>
    <submittedName>
        <fullName evidence="7">TonB family protein</fullName>
    </submittedName>
</protein>
<organism evidence="7 8">
    <name type="scientific">Sphingomonas paeninsulae</name>
    <dbReference type="NCBI Taxonomy" id="2319844"/>
    <lineage>
        <taxon>Bacteria</taxon>
        <taxon>Pseudomonadati</taxon>
        <taxon>Pseudomonadota</taxon>
        <taxon>Alphaproteobacteria</taxon>
        <taxon>Sphingomonadales</taxon>
        <taxon>Sphingomonadaceae</taxon>
        <taxon>Sphingomonas</taxon>
    </lineage>
</organism>
<keyword evidence="8" id="KW-1185">Reference proteome</keyword>
<accession>A0A494T8N0</accession>
<dbReference type="GO" id="GO:0055085">
    <property type="term" value="P:transmembrane transport"/>
    <property type="evidence" value="ECO:0007669"/>
    <property type="project" value="InterPro"/>
</dbReference>
<feature type="chain" id="PRO_5019862561" evidence="5">
    <location>
        <begin position="35"/>
        <end position="155"/>
    </location>
</feature>
<dbReference type="InterPro" id="IPR006260">
    <property type="entry name" value="TonB/TolA_C"/>
</dbReference>
<dbReference type="GO" id="GO:0016020">
    <property type="term" value="C:membrane"/>
    <property type="evidence" value="ECO:0007669"/>
    <property type="project" value="UniProtKB-SubCell"/>
</dbReference>
<evidence type="ECO:0000313" key="8">
    <source>
        <dbReference type="Proteomes" id="UP000276254"/>
    </source>
</evidence>
<evidence type="ECO:0000256" key="4">
    <source>
        <dbReference type="ARBA" id="ARBA00023136"/>
    </source>
</evidence>
<feature type="signal peptide" evidence="5">
    <location>
        <begin position="1"/>
        <end position="34"/>
    </location>
</feature>
<proteinExistence type="predicted"/>
<dbReference type="EMBL" id="CP032829">
    <property type="protein sequence ID" value="AYJ85699.1"/>
    <property type="molecule type" value="Genomic_DNA"/>
</dbReference>
<comment type="subcellular location">
    <subcellularLocation>
        <location evidence="1">Membrane</location>
        <topology evidence="1">Single-pass membrane protein</topology>
    </subcellularLocation>
</comment>
<dbReference type="NCBIfam" id="TIGR01352">
    <property type="entry name" value="tonB_Cterm"/>
    <property type="match status" value="1"/>
</dbReference>
<name>A0A494T8N0_SPHPE</name>
<feature type="domain" description="TonB C-terminal" evidence="6">
    <location>
        <begin position="61"/>
        <end position="111"/>
    </location>
</feature>
<evidence type="ECO:0000313" key="7">
    <source>
        <dbReference type="EMBL" id="AYJ85699.1"/>
    </source>
</evidence>
<dbReference type="AlphaFoldDB" id="A0A494T8N0"/>
<dbReference type="Proteomes" id="UP000276254">
    <property type="component" value="Chromosome"/>
</dbReference>
<evidence type="ECO:0000256" key="5">
    <source>
        <dbReference type="SAM" id="SignalP"/>
    </source>
</evidence>
<dbReference type="RefSeq" id="WP_121152324.1">
    <property type="nucleotide sequence ID" value="NZ_CP032829.1"/>
</dbReference>
<dbReference type="KEGG" id="spha:D3Y57_06615"/>
<gene>
    <name evidence="7" type="ORF">D3Y57_06615</name>
</gene>
<evidence type="ECO:0000259" key="6">
    <source>
        <dbReference type="Pfam" id="PF03544"/>
    </source>
</evidence>
<dbReference type="Pfam" id="PF03544">
    <property type="entry name" value="TonB_C"/>
    <property type="match status" value="1"/>
</dbReference>
<evidence type="ECO:0000256" key="3">
    <source>
        <dbReference type="ARBA" id="ARBA00022989"/>
    </source>
</evidence>
<evidence type="ECO:0000256" key="1">
    <source>
        <dbReference type="ARBA" id="ARBA00004167"/>
    </source>
</evidence>
<keyword evidence="3" id="KW-1133">Transmembrane helix</keyword>